<feature type="transmembrane region" description="Helical" evidence="9">
    <location>
        <begin position="896"/>
        <end position="915"/>
    </location>
</feature>
<keyword evidence="2" id="KW-0813">Transport</keyword>
<reference evidence="10 11" key="1">
    <citation type="submission" date="2018-09" db="EMBL/GenBank/DDBJ databases">
        <title>Altererythrobacter sp.Ery1 and Ery12, the genome sequencing of novel strains in genus Alterythrobacter.</title>
        <authorList>
            <person name="Cheng H."/>
            <person name="Wu Y.-H."/>
            <person name="Fang C."/>
            <person name="Xu X.-W."/>
        </authorList>
    </citation>
    <scope>NUCLEOTIDE SEQUENCE [LARGE SCALE GENOMIC DNA]</scope>
    <source>
        <strain evidence="10 11">Ery12</strain>
    </source>
</reference>
<dbReference type="OrthoDB" id="9807350at2"/>
<dbReference type="Pfam" id="PF00873">
    <property type="entry name" value="ACR_tran"/>
    <property type="match status" value="1"/>
</dbReference>
<evidence type="ECO:0000313" key="10">
    <source>
        <dbReference type="EMBL" id="RJX70760.1"/>
    </source>
</evidence>
<evidence type="ECO:0000256" key="4">
    <source>
        <dbReference type="ARBA" id="ARBA00022519"/>
    </source>
</evidence>
<protein>
    <submittedName>
        <fullName evidence="10">Multidrug efflux RND transporter permease subunit</fullName>
    </submittedName>
</protein>
<dbReference type="PANTHER" id="PTHR32063:SF13">
    <property type="entry name" value="MULTIDRUG EFFLUX PUMP SUBUNIT ACRB-RELATED"/>
    <property type="match status" value="1"/>
</dbReference>
<evidence type="ECO:0000256" key="3">
    <source>
        <dbReference type="ARBA" id="ARBA00022475"/>
    </source>
</evidence>
<dbReference type="RefSeq" id="WP_120106699.1">
    <property type="nucleotide sequence ID" value="NZ_RAHJ01000005.1"/>
</dbReference>
<dbReference type="PANTHER" id="PTHR32063">
    <property type="match status" value="1"/>
</dbReference>
<feature type="region of interest" description="Disordered" evidence="8">
    <location>
        <begin position="1063"/>
        <end position="1086"/>
    </location>
</feature>
<dbReference type="GO" id="GO:0042910">
    <property type="term" value="F:xenobiotic transmembrane transporter activity"/>
    <property type="evidence" value="ECO:0007669"/>
    <property type="project" value="TreeGrafter"/>
</dbReference>
<feature type="transmembrane region" description="Helical" evidence="9">
    <location>
        <begin position="948"/>
        <end position="973"/>
    </location>
</feature>
<feature type="transmembrane region" description="Helical" evidence="9">
    <location>
        <begin position="340"/>
        <end position="359"/>
    </location>
</feature>
<dbReference type="Gene3D" id="3.30.2090.10">
    <property type="entry name" value="Multidrug efflux transporter AcrB TolC docking domain, DN and DC subdomains"/>
    <property type="match status" value="2"/>
</dbReference>
<feature type="transmembrane region" description="Helical" evidence="9">
    <location>
        <begin position="366"/>
        <end position="386"/>
    </location>
</feature>
<keyword evidence="11" id="KW-1185">Reference proteome</keyword>
<feature type="transmembrane region" description="Helical" evidence="9">
    <location>
        <begin position="922"/>
        <end position="942"/>
    </location>
</feature>
<keyword evidence="6 9" id="KW-1133">Transmembrane helix</keyword>
<comment type="caution">
    <text evidence="10">The sequence shown here is derived from an EMBL/GenBank/DDBJ whole genome shotgun (WGS) entry which is preliminary data.</text>
</comment>
<organism evidence="10 11">
    <name type="scientific">Tsuneonella suprasediminis</name>
    <dbReference type="NCBI Taxonomy" id="2306996"/>
    <lineage>
        <taxon>Bacteria</taxon>
        <taxon>Pseudomonadati</taxon>
        <taxon>Pseudomonadota</taxon>
        <taxon>Alphaproteobacteria</taxon>
        <taxon>Sphingomonadales</taxon>
        <taxon>Erythrobacteraceae</taxon>
        <taxon>Tsuneonella</taxon>
    </lineage>
</organism>
<dbReference type="EMBL" id="RAHJ01000005">
    <property type="protein sequence ID" value="RJX70760.1"/>
    <property type="molecule type" value="Genomic_DNA"/>
</dbReference>
<dbReference type="Gene3D" id="1.20.1640.10">
    <property type="entry name" value="Multidrug efflux transporter AcrB transmembrane domain"/>
    <property type="match status" value="2"/>
</dbReference>
<feature type="transmembrane region" description="Helical" evidence="9">
    <location>
        <begin position="434"/>
        <end position="458"/>
    </location>
</feature>
<dbReference type="SUPFAM" id="SSF82866">
    <property type="entry name" value="Multidrug efflux transporter AcrB transmembrane domain"/>
    <property type="match status" value="2"/>
</dbReference>
<name>A0A419R574_9SPHN</name>
<dbReference type="FunFam" id="1.20.1640.10:FF:000001">
    <property type="entry name" value="Efflux pump membrane transporter"/>
    <property type="match status" value="1"/>
</dbReference>
<feature type="transmembrane region" description="Helical" evidence="9">
    <location>
        <begin position="392"/>
        <end position="413"/>
    </location>
</feature>
<dbReference type="InterPro" id="IPR001036">
    <property type="entry name" value="Acrflvin-R"/>
</dbReference>
<dbReference type="Gene3D" id="3.30.70.1320">
    <property type="entry name" value="Multidrug efflux transporter AcrB pore domain like"/>
    <property type="match status" value="1"/>
</dbReference>
<dbReference type="Gene3D" id="3.30.70.1440">
    <property type="entry name" value="Multidrug efflux transporter AcrB pore domain"/>
    <property type="match status" value="1"/>
</dbReference>
<dbReference type="NCBIfam" id="NF000282">
    <property type="entry name" value="RND_permease_1"/>
    <property type="match status" value="1"/>
</dbReference>
<accession>A0A419R574</accession>
<keyword evidence="7 9" id="KW-0472">Membrane</keyword>
<evidence type="ECO:0000256" key="1">
    <source>
        <dbReference type="ARBA" id="ARBA00004429"/>
    </source>
</evidence>
<feature type="transmembrane region" description="Helical" evidence="9">
    <location>
        <begin position="994"/>
        <end position="1017"/>
    </location>
</feature>
<feature type="transmembrane region" description="Helical" evidence="9">
    <location>
        <begin position="470"/>
        <end position="497"/>
    </location>
</feature>
<feature type="transmembrane region" description="Helical" evidence="9">
    <location>
        <begin position="565"/>
        <end position="583"/>
    </location>
</feature>
<keyword evidence="5 9" id="KW-0812">Transmembrane</keyword>
<keyword evidence="4" id="KW-0997">Cell inner membrane</keyword>
<feature type="transmembrane region" description="Helical" evidence="9">
    <location>
        <begin position="1023"/>
        <end position="1051"/>
    </location>
</feature>
<keyword evidence="3" id="KW-1003">Cell membrane</keyword>
<evidence type="ECO:0000256" key="7">
    <source>
        <dbReference type="ARBA" id="ARBA00023136"/>
    </source>
</evidence>
<dbReference type="InterPro" id="IPR027463">
    <property type="entry name" value="AcrB_DN_DC_subdom"/>
</dbReference>
<sequence>MARFFIDRPIFAWVIALGILLAGILALRALPIEQYPEVAPPSLTISVTYPGADAATLEQNVTQVIEQQLNGVEGFLYMASTSDSNGTASITLTFEAGTDIDIAQTEVQNRLSTVEARLPEEVRRQGIVVRKANAGFLLIVAVTSDDGRYDTTDLGNIASTKVIDELRRVPGVGDVMLFGSQYAMRIWLDPDALASYGLSPAQVLAAIREQNAQTAGGSIGAQPTRDGQQITAVVTSEGRFTTVREFENIILRATTGAAVVRLSDVARVEIGAQSYATSTKLNRKPMAGMAIQLATGANALAAAEGVKQRMAEIEPSLPEGVSLSVPYDTTPFVEASVEEVIKTLLEAMVLVFLVMFLFLQSWRATLIPALVVPIALAGACLGLWLFGFSINVLSLFGMVLAIGILVDDAIVVIENVERIMREEGLPPLQATRKAMGQITGAIIGITLVLIAVFIPMAFFPGSTGGIYRQFSVTLAIAIFFSAVLALTLTPALCATFLKPIDGHDEVGDGEGGQSVSEAPLPQGWRGMVARVQRMLGRFFGRFNRWFARMQEKYGRTNDQILSRPFRAFAMFVLLAVLTVFLFMRLPTAFLPNEDQGFLITAVQTPPGATQERTDEVLKPIVDFWMAQDEVANLVVVRGFSFFGQGQNNALMFSSFKPWDERSGSDSSAEALLGKAMGNFAALDGGFAFVIQPPAIQSLGQASGFTMKLQDRGGLGREALTAARDQLLGMASQSPLIANLRPEDQGPSPEVAIKIDRVQARALGLSMTDVNSAMSIAFGSAYANDFNREGRVLQVLVQADAKYRMTPQSILDLRVPNQQGEMVPFSSFATAKWSAAPASLARYNGYPAMTLSGMAAPGQSSGAALAEMEQLASQLPAGIGFEWTGVSYEEKQAAGQIGLLLGLSVVVVFLVLAALYESWAVPVAVLLVVPMGVLGSVLFSMLRGLSADVYFNVGLITIIGLAAKNAILVVEFAIEEEELGHRRIDAIKAAARLRLRPIIMTSLAFTLGMVPLVLASGAGAASRIAVGTGVMGGMIAATIIGIFVIPMLYLLVRRYISRRAPTAAGHLDEGDGQEIASSHNSASENNR</sequence>
<dbReference type="SUPFAM" id="SSF82693">
    <property type="entry name" value="Multidrug efflux transporter AcrB pore domain, PN1, PN2, PC1 and PC2 subdomains"/>
    <property type="match status" value="4"/>
</dbReference>
<dbReference type="PRINTS" id="PR00702">
    <property type="entry name" value="ACRIFLAVINRP"/>
</dbReference>
<evidence type="ECO:0000256" key="2">
    <source>
        <dbReference type="ARBA" id="ARBA00022448"/>
    </source>
</evidence>
<comment type="subcellular location">
    <subcellularLocation>
        <location evidence="1">Cell inner membrane</location>
        <topology evidence="1">Multi-pass membrane protein</topology>
    </subcellularLocation>
</comment>
<dbReference type="FunFam" id="3.30.70.1430:FF:000001">
    <property type="entry name" value="Efflux pump membrane transporter"/>
    <property type="match status" value="1"/>
</dbReference>
<dbReference type="GO" id="GO:0005886">
    <property type="term" value="C:plasma membrane"/>
    <property type="evidence" value="ECO:0007669"/>
    <property type="project" value="UniProtKB-SubCell"/>
</dbReference>
<gene>
    <name evidence="10" type="ORF">D6858_01925</name>
</gene>
<evidence type="ECO:0000313" key="11">
    <source>
        <dbReference type="Proteomes" id="UP000284322"/>
    </source>
</evidence>
<evidence type="ECO:0000256" key="5">
    <source>
        <dbReference type="ARBA" id="ARBA00022692"/>
    </source>
</evidence>
<dbReference type="Proteomes" id="UP000284322">
    <property type="component" value="Unassembled WGS sequence"/>
</dbReference>
<dbReference type="Gene3D" id="3.30.70.1430">
    <property type="entry name" value="Multidrug efflux transporter AcrB pore domain"/>
    <property type="match status" value="2"/>
</dbReference>
<dbReference type="AlphaFoldDB" id="A0A419R574"/>
<dbReference type="SUPFAM" id="SSF82714">
    <property type="entry name" value="Multidrug efflux transporter AcrB TolC docking domain, DN and DC subdomains"/>
    <property type="match status" value="2"/>
</dbReference>
<evidence type="ECO:0000256" key="8">
    <source>
        <dbReference type="SAM" id="MobiDB-lite"/>
    </source>
</evidence>
<proteinExistence type="predicted"/>
<evidence type="ECO:0000256" key="9">
    <source>
        <dbReference type="SAM" id="Phobius"/>
    </source>
</evidence>
<evidence type="ECO:0000256" key="6">
    <source>
        <dbReference type="ARBA" id="ARBA00022989"/>
    </source>
</evidence>
<feature type="compositionally biased region" description="Polar residues" evidence="8">
    <location>
        <begin position="1074"/>
        <end position="1086"/>
    </location>
</feature>